<dbReference type="VEuPathDB" id="FungiDB:TAPDE_003927"/>
<protein>
    <submittedName>
        <fullName evidence="2">Uncharacterized protein</fullName>
    </submittedName>
</protein>
<accession>R4XCP0</accession>
<feature type="compositionally biased region" description="Low complexity" evidence="1">
    <location>
        <begin position="231"/>
        <end position="245"/>
    </location>
</feature>
<proteinExistence type="predicted"/>
<evidence type="ECO:0000313" key="3">
    <source>
        <dbReference type="Proteomes" id="UP000013776"/>
    </source>
</evidence>
<comment type="caution">
    <text evidence="2">The sequence shown here is derived from an EMBL/GenBank/DDBJ whole genome shotgun (WGS) entry which is preliminary data.</text>
</comment>
<reference evidence="2 3" key="1">
    <citation type="journal article" date="2013" name="MBio">
        <title>Genome sequencing of the plant pathogen Taphrina deformans, the causal agent of peach leaf curl.</title>
        <authorList>
            <person name="Cisse O.H."/>
            <person name="Almeida J.M.G.C.F."/>
            <person name="Fonseca A."/>
            <person name="Kumar A.A."/>
            <person name="Salojaervi J."/>
            <person name="Overmyer K."/>
            <person name="Hauser P.M."/>
            <person name="Pagni M."/>
        </authorList>
    </citation>
    <scope>NUCLEOTIDE SEQUENCE [LARGE SCALE GENOMIC DNA]</scope>
    <source>
        <strain evidence="3">PYCC 5710 / ATCC 11124 / CBS 356.35 / IMI 108563 / JCM 9778 / NBRC 8474</strain>
    </source>
</reference>
<feature type="region of interest" description="Disordered" evidence="1">
    <location>
        <begin position="73"/>
        <end position="99"/>
    </location>
</feature>
<dbReference type="AlphaFoldDB" id="R4XCP0"/>
<evidence type="ECO:0000256" key="1">
    <source>
        <dbReference type="SAM" id="MobiDB-lite"/>
    </source>
</evidence>
<feature type="region of interest" description="Disordered" evidence="1">
    <location>
        <begin position="218"/>
        <end position="259"/>
    </location>
</feature>
<keyword evidence="3" id="KW-1185">Reference proteome</keyword>
<organism evidence="2 3">
    <name type="scientific">Taphrina deformans (strain PYCC 5710 / ATCC 11124 / CBS 356.35 / IMI 108563 / JCM 9778 / NBRC 8474)</name>
    <name type="common">Peach leaf curl fungus</name>
    <name type="synonym">Lalaria deformans</name>
    <dbReference type="NCBI Taxonomy" id="1097556"/>
    <lineage>
        <taxon>Eukaryota</taxon>
        <taxon>Fungi</taxon>
        <taxon>Dikarya</taxon>
        <taxon>Ascomycota</taxon>
        <taxon>Taphrinomycotina</taxon>
        <taxon>Taphrinomycetes</taxon>
        <taxon>Taphrinales</taxon>
        <taxon>Taphrinaceae</taxon>
        <taxon>Taphrina</taxon>
    </lineage>
</organism>
<dbReference type="Proteomes" id="UP000013776">
    <property type="component" value="Unassembled WGS sequence"/>
</dbReference>
<evidence type="ECO:0000313" key="2">
    <source>
        <dbReference type="EMBL" id="CCG83608.1"/>
    </source>
</evidence>
<sequence>MGFAMNVKGMVAKYHSRSASNAAPTIQTLPKAGSNIYSGNIDHEMLSTTSFQSDTSSRKLAKILGPEVLLHSSTQSPDLSRRSSFSLRRNAESTRSIPQVDTRRNAIVAPEEWNVSGHDEKNILFDGDNDLPTTNDDDTIHITPVIGEEAKTKPLALSAPNSPDVDALSIAQFPSAEKPASDDPLEGLEPNRSLSLSRNGSIDFNEVCERLLDSLSSPVERPSYGRDKTCSSVSSVSSSQSISAVTEPPTPLLESSSSSCSSMIPADKMAKVKSDLVADQVALEAKFKLASARDALKRVKSNVACPDGFAFRRYAPPAPIRALTLESRTQSYTATDVIPVEPSRPIRLSRSYTAVDELTVEHATPRSSRSSRTHRELSVNPQKSEVRIGVAAPKNLNNLKKSNEQAAGKPVSNGHAKAKSKNISYIPQGHITSIHEVLA</sequence>
<feature type="region of interest" description="Disordered" evidence="1">
    <location>
        <begin position="403"/>
        <end position="422"/>
    </location>
</feature>
<gene>
    <name evidence="2" type="ORF">TAPDE_003927</name>
</gene>
<name>R4XCP0_TAPDE</name>
<feature type="region of interest" description="Disordered" evidence="1">
    <location>
        <begin position="175"/>
        <end position="196"/>
    </location>
</feature>
<feature type="region of interest" description="Disordered" evidence="1">
    <location>
        <begin position="361"/>
        <end position="384"/>
    </location>
</feature>
<dbReference type="EMBL" id="CAHR02000162">
    <property type="protein sequence ID" value="CCG83608.1"/>
    <property type="molecule type" value="Genomic_DNA"/>
</dbReference>